<dbReference type="OrthoDB" id="9768177at2"/>
<organism evidence="13 15">
    <name type="scientific">Chryseobacterium contaminans</name>
    <dbReference type="NCBI Taxonomy" id="1423959"/>
    <lineage>
        <taxon>Bacteria</taxon>
        <taxon>Pseudomonadati</taxon>
        <taxon>Bacteroidota</taxon>
        <taxon>Flavobacteriia</taxon>
        <taxon>Flavobacteriales</taxon>
        <taxon>Weeksellaceae</taxon>
        <taxon>Chryseobacterium group</taxon>
        <taxon>Chryseobacterium</taxon>
    </lineage>
</organism>
<evidence type="ECO:0000256" key="2">
    <source>
        <dbReference type="ARBA" id="ARBA00022448"/>
    </source>
</evidence>
<gene>
    <name evidence="12" type="ORF">BBH99_03885</name>
    <name evidence="13" type="ORF">SAMN05444407_103472</name>
</gene>
<keyword evidence="2 8" id="KW-0813">Transport</keyword>
<keyword evidence="3 8" id="KW-1134">Transmembrane beta strand</keyword>
<keyword evidence="14" id="KW-1185">Reference proteome</keyword>
<evidence type="ECO:0000256" key="9">
    <source>
        <dbReference type="RuleBase" id="RU003357"/>
    </source>
</evidence>
<evidence type="ECO:0000256" key="1">
    <source>
        <dbReference type="ARBA" id="ARBA00004571"/>
    </source>
</evidence>
<feature type="domain" description="TonB-dependent receptor plug" evidence="11">
    <location>
        <begin position="50"/>
        <end position="158"/>
    </location>
</feature>
<dbReference type="InterPro" id="IPR036942">
    <property type="entry name" value="Beta-barrel_TonB_sf"/>
</dbReference>
<reference evidence="13 15" key="2">
    <citation type="submission" date="2016-11" db="EMBL/GenBank/DDBJ databases">
        <authorList>
            <person name="Jaros S."/>
            <person name="Januszkiewicz K."/>
            <person name="Wedrychowicz H."/>
        </authorList>
    </citation>
    <scope>NUCLEOTIDE SEQUENCE [LARGE SCALE GENOMIC DNA]</scope>
    <source>
        <strain evidence="13 15">DSM 27621</strain>
    </source>
</reference>
<feature type="domain" description="TonB-dependent receptor-like beta-barrel" evidence="10">
    <location>
        <begin position="343"/>
        <end position="886"/>
    </location>
</feature>
<dbReference type="STRING" id="1423959.SAMN05444407_103472"/>
<protein>
    <submittedName>
        <fullName evidence="12">SusC/RagA family TonB-linked outer membrane protein</fullName>
    </submittedName>
    <submittedName>
        <fullName evidence="13">TonB-linked outer membrane protein, SusC/RagA family</fullName>
    </submittedName>
</protein>
<dbReference type="InterPro" id="IPR012910">
    <property type="entry name" value="Plug_dom"/>
</dbReference>
<dbReference type="InterPro" id="IPR023996">
    <property type="entry name" value="TonB-dep_OMP_SusC/RagA"/>
</dbReference>
<dbReference type="EMBL" id="MAYF01000002">
    <property type="protein sequence ID" value="OCA80476.1"/>
    <property type="molecule type" value="Genomic_DNA"/>
</dbReference>
<dbReference type="InterPro" id="IPR037066">
    <property type="entry name" value="Plug_dom_sf"/>
</dbReference>
<evidence type="ECO:0000259" key="10">
    <source>
        <dbReference type="Pfam" id="PF00593"/>
    </source>
</evidence>
<dbReference type="Pfam" id="PF00593">
    <property type="entry name" value="TonB_dep_Rec_b-barrel"/>
    <property type="match status" value="1"/>
</dbReference>
<dbReference type="Pfam" id="PF07715">
    <property type="entry name" value="Plug"/>
    <property type="match status" value="1"/>
</dbReference>
<evidence type="ECO:0000259" key="11">
    <source>
        <dbReference type="Pfam" id="PF07715"/>
    </source>
</evidence>
<evidence type="ECO:0000313" key="12">
    <source>
        <dbReference type="EMBL" id="OCA80476.1"/>
    </source>
</evidence>
<dbReference type="RefSeq" id="WP_066690621.1">
    <property type="nucleotide sequence ID" value="NZ_FRBM01000003.1"/>
</dbReference>
<keyword evidence="5 9" id="KW-0798">TonB box</keyword>
<dbReference type="GO" id="GO:0009279">
    <property type="term" value="C:cell outer membrane"/>
    <property type="evidence" value="ECO:0007669"/>
    <property type="project" value="UniProtKB-SubCell"/>
</dbReference>
<dbReference type="Proteomes" id="UP000184069">
    <property type="component" value="Unassembled WGS sequence"/>
</dbReference>
<dbReference type="Gene3D" id="2.170.130.10">
    <property type="entry name" value="TonB-dependent receptor, plug domain"/>
    <property type="match status" value="1"/>
</dbReference>
<dbReference type="AlphaFoldDB" id="A0A1M7A3D6"/>
<keyword evidence="7 8" id="KW-0998">Cell outer membrane</keyword>
<reference evidence="12 14" key="1">
    <citation type="submission" date="2016-07" db="EMBL/GenBank/DDBJ databases">
        <authorList>
            <person name="Jeong J.-J."/>
            <person name="Kim D.W."/>
            <person name="Sang M.K."/>
            <person name="Choi I.-G."/>
            <person name="Kim K.D."/>
        </authorList>
    </citation>
    <scope>NUCLEOTIDE SEQUENCE [LARGE SCALE GENOMIC DNA]</scope>
    <source>
        <strain evidence="12 14">C-26</strain>
    </source>
</reference>
<evidence type="ECO:0000256" key="8">
    <source>
        <dbReference type="PROSITE-ProRule" id="PRU01360"/>
    </source>
</evidence>
<evidence type="ECO:0000256" key="6">
    <source>
        <dbReference type="ARBA" id="ARBA00023136"/>
    </source>
</evidence>
<dbReference type="InterPro" id="IPR023997">
    <property type="entry name" value="TonB-dep_OMP_SusC/RagA_CS"/>
</dbReference>
<evidence type="ECO:0000256" key="7">
    <source>
        <dbReference type="ARBA" id="ARBA00023237"/>
    </source>
</evidence>
<dbReference type="Proteomes" id="UP000093508">
    <property type="component" value="Unassembled WGS sequence"/>
</dbReference>
<comment type="subcellular location">
    <subcellularLocation>
        <location evidence="1 8">Cell outer membrane</location>
        <topology evidence="1 8">Multi-pass membrane protein</topology>
    </subcellularLocation>
</comment>
<dbReference type="NCBIfam" id="TIGR04056">
    <property type="entry name" value="OMP_RagA_SusC"/>
    <property type="match status" value="1"/>
</dbReference>
<accession>A0A1M7A3D6</accession>
<comment type="similarity">
    <text evidence="8 9">Belongs to the TonB-dependent receptor family.</text>
</comment>
<sequence length="933" mass="103788">MNVKLHVLSAGALFFLGQAAYAQKSKNDSILKENKIDEVIVTGYQKKKADEITQAQAVVSGDAIRRNSPTTSIGNSLQGRASGVYVQSATGQPGSTATIMVRGVAGVGGSSEPTYVVNGMYMTAKQFSAINPADVESISVLKDAAATAQYGARGANGVVVVTTKAGKVGKTHYSFESKFGFSEKLKDKNFKMMNSRELMNYQNELGYLGVAPRSQDEINALAVYDHNWQKDLLRPSSIQSYLFSAQGGSRESTFYYSLGYDADNGILRDVDGLKRYTGNFGFTNKLSEKLNVGVNVGIQYQVTENFRDRNNTQNPFAAMYKYAPYEPIYNPDGSYNQKMRAGSNTVEQIRNNRSEDQRLRVPVTLFGEYKITDGLKFKTNFNGLYDWYMNTTWMKKGSNLDLTTNKVPTGSLAKNSFYGFNYTWNNSLNYKKSFGKHNFDFLGFIEYNDNFTETVNASAYGLKSTTLSVPSITTPSDRNTFTGTKIRNTLFSLAGMVNYDYEGKYLATASLRRDASSRFGANNKSGIFWSASAAWNIAKEDFMKGGFINDLKLRASYGTTGNDGSLSDYYNVANVGFDLYGNNAALFPGTYNNTEKVYIVGNQNLKWESNAVTNAGVDFVMWKRRIRGSVEVYQNKRKDFVQLVPLDKQEGSYYQYINAGDMTQKGLEAELSVDVMRKKDFQWTVRANISFQKSTLDKLAEGQTERNLGYTYLKVGESPYAFYSVRFAGVNPENGNAQYYDKAGNITEKYSASDAVPLTDKSPFPTSFGGFGTTLQYKGFDFSADFTFKLGGYTYNNMYLLAVDPTQAKAGRNMAQAAANMWRNPGDTGVFQRVDSNGMRDSDQWIEKSDYLRLRSLTLGYTFDKSLLGEDAPINKLRLFVQGQNLFTVTSFHGEPEISVGSAESASLFVPGSFNLYTYPAVRTIMVGMQLEF</sequence>
<keyword evidence="4 8" id="KW-0812">Transmembrane</keyword>
<dbReference type="InterPro" id="IPR000531">
    <property type="entry name" value="Beta-barrel_TonB"/>
</dbReference>
<evidence type="ECO:0000256" key="4">
    <source>
        <dbReference type="ARBA" id="ARBA00022692"/>
    </source>
</evidence>
<evidence type="ECO:0000256" key="3">
    <source>
        <dbReference type="ARBA" id="ARBA00022452"/>
    </source>
</evidence>
<dbReference type="SUPFAM" id="SSF56935">
    <property type="entry name" value="Porins"/>
    <property type="match status" value="1"/>
</dbReference>
<dbReference type="Gene3D" id="2.40.170.20">
    <property type="entry name" value="TonB-dependent receptor, beta-barrel domain"/>
    <property type="match status" value="1"/>
</dbReference>
<evidence type="ECO:0000313" key="14">
    <source>
        <dbReference type="Proteomes" id="UP000093508"/>
    </source>
</evidence>
<keyword evidence="6 8" id="KW-0472">Membrane</keyword>
<evidence type="ECO:0000313" key="13">
    <source>
        <dbReference type="EMBL" id="SHL37261.1"/>
    </source>
</evidence>
<name>A0A1M7A3D6_9FLAO</name>
<dbReference type="InterPro" id="IPR039426">
    <property type="entry name" value="TonB-dep_rcpt-like"/>
</dbReference>
<dbReference type="EMBL" id="FRBM01000003">
    <property type="protein sequence ID" value="SHL37261.1"/>
    <property type="molecule type" value="Genomic_DNA"/>
</dbReference>
<dbReference type="PROSITE" id="PS52016">
    <property type="entry name" value="TONB_DEPENDENT_REC_3"/>
    <property type="match status" value="1"/>
</dbReference>
<evidence type="ECO:0000313" key="15">
    <source>
        <dbReference type="Proteomes" id="UP000184069"/>
    </source>
</evidence>
<dbReference type="NCBIfam" id="TIGR04057">
    <property type="entry name" value="SusC_RagA_signa"/>
    <property type="match status" value="1"/>
</dbReference>
<evidence type="ECO:0000256" key="5">
    <source>
        <dbReference type="ARBA" id="ARBA00023077"/>
    </source>
</evidence>
<proteinExistence type="inferred from homology"/>